<dbReference type="EMBL" id="JACSQD010000006">
    <property type="protein sequence ID" value="MBD7996355.1"/>
    <property type="molecule type" value="Genomic_DNA"/>
</dbReference>
<feature type="transmembrane region" description="Helical" evidence="1">
    <location>
        <begin position="295"/>
        <end position="313"/>
    </location>
</feature>
<protein>
    <submittedName>
        <fullName evidence="2">Uncharacterized protein</fullName>
    </submittedName>
</protein>
<feature type="transmembrane region" description="Helical" evidence="1">
    <location>
        <begin position="86"/>
        <end position="112"/>
    </location>
</feature>
<keyword evidence="3" id="KW-1185">Reference proteome</keyword>
<proteinExistence type="predicted"/>
<evidence type="ECO:0000256" key="1">
    <source>
        <dbReference type="SAM" id="Phobius"/>
    </source>
</evidence>
<reference evidence="2 3" key="1">
    <citation type="submission" date="2020-08" db="EMBL/GenBank/DDBJ databases">
        <title>A Genomic Blueprint of the Chicken Gut Microbiome.</title>
        <authorList>
            <person name="Gilroy R."/>
            <person name="Ravi A."/>
            <person name="Getino M."/>
            <person name="Pursley I."/>
            <person name="Horton D.L."/>
            <person name="Alikhan N.-F."/>
            <person name="Baker D."/>
            <person name="Gharbi K."/>
            <person name="Hall N."/>
            <person name="Watson M."/>
            <person name="Adriaenssens E.M."/>
            <person name="Foster-Nyarko E."/>
            <person name="Jarju S."/>
            <person name="Secka A."/>
            <person name="Antonio M."/>
            <person name="Oren A."/>
            <person name="Chaudhuri R."/>
            <person name="La Ragione R.M."/>
            <person name="Hildebrand F."/>
            <person name="Pallen M.J."/>
        </authorList>
    </citation>
    <scope>NUCLEOTIDE SEQUENCE [LARGE SCALE GENOMIC DNA]</scope>
    <source>
        <strain evidence="2 3">Sa2CUA1</strain>
    </source>
</reference>
<keyword evidence="1" id="KW-1133">Transmembrane helix</keyword>
<dbReference type="Proteomes" id="UP000609874">
    <property type="component" value="Unassembled WGS sequence"/>
</dbReference>
<keyword evidence="1" id="KW-0472">Membrane</keyword>
<dbReference type="RefSeq" id="WP_191808634.1">
    <property type="nucleotide sequence ID" value="NZ_JACSQD010000006.1"/>
</dbReference>
<name>A0ABR8UUW0_9MICC</name>
<feature type="transmembrane region" description="Helical" evidence="1">
    <location>
        <begin position="320"/>
        <end position="342"/>
    </location>
</feature>
<feature type="transmembrane region" description="Helical" evidence="1">
    <location>
        <begin position="254"/>
        <end position="275"/>
    </location>
</feature>
<feature type="transmembrane region" description="Helical" evidence="1">
    <location>
        <begin position="59"/>
        <end position="80"/>
    </location>
</feature>
<evidence type="ECO:0000313" key="2">
    <source>
        <dbReference type="EMBL" id="MBD7996355.1"/>
    </source>
</evidence>
<accession>A0ABR8UUW0</accession>
<feature type="transmembrane region" description="Helical" evidence="1">
    <location>
        <begin position="167"/>
        <end position="198"/>
    </location>
</feature>
<gene>
    <name evidence="2" type="ORF">H9639_13705</name>
</gene>
<sequence>MSARFPSFAEAWSMRAQRLGNRATRSWAAVCAAVALAAFLISTLIVLSDAILWPGADLVRLVASVFVGPLGLAFSVIVLWQQSGRMAAPAAFFTAVSTVPALGLATVAAASWSTGFTDAGPQTGWFSGAWSPLAAAAWTAGTVSLIAPVRALWNPPESVYARGAKTTLLAALAALSLGVLYLTAFLLAPLAAAALLAVSLRASGSATTDAASAESASAGPVRPGAPLPYQAATAARRTGPAAPRHLPPSRRLRTAVAGIGLATLFLGVGCAVFALTGSRWPELAADSTAAMNLGLAAGALNAIPVAVAVGFVLHRRFGRVIVWSTLLVCGSLLVEAAAQAAGAGHPSQWPLTVFAGVLFGFALALPCARLVPGPALQRFCVVVGAGLAAAFIGLNAVAAAGFIAPFMSLGLLAWSFSSPPRRSPVSQPA</sequence>
<comment type="caution">
    <text evidence="2">The sequence shown here is derived from an EMBL/GenBank/DDBJ whole genome shotgun (WGS) entry which is preliminary data.</text>
</comment>
<keyword evidence="1" id="KW-0812">Transmembrane</keyword>
<feature type="transmembrane region" description="Helical" evidence="1">
    <location>
        <begin position="348"/>
        <end position="368"/>
    </location>
</feature>
<feature type="transmembrane region" description="Helical" evidence="1">
    <location>
        <begin position="27"/>
        <end position="47"/>
    </location>
</feature>
<feature type="transmembrane region" description="Helical" evidence="1">
    <location>
        <begin position="375"/>
        <end position="392"/>
    </location>
</feature>
<evidence type="ECO:0000313" key="3">
    <source>
        <dbReference type="Proteomes" id="UP000609874"/>
    </source>
</evidence>
<organism evidence="2 3">
    <name type="scientific">Arthrobacter gallicola</name>
    <dbReference type="NCBI Taxonomy" id="2762225"/>
    <lineage>
        <taxon>Bacteria</taxon>
        <taxon>Bacillati</taxon>
        <taxon>Actinomycetota</taxon>
        <taxon>Actinomycetes</taxon>
        <taxon>Micrococcales</taxon>
        <taxon>Micrococcaceae</taxon>
        <taxon>Arthrobacter</taxon>
    </lineage>
</organism>